<dbReference type="AlphaFoldDB" id="A0A078ASG7"/>
<feature type="coiled-coil region" evidence="1">
    <location>
        <begin position="287"/>
        <end position="342"/>
    </location>
</feature>
<dbReference type="Proteomes" id="UP000039865">
    <property type="component" value="Unassembled WGS sequence"/>
</dbReference>
<evidence type="ECO:0000313" key="3">
    <source>
        <dbReference type="Proteomes" id="UP000039865"/>
    </source>
</evidence>
<dbReference type="OrthoDB" id="10665381at2759"/>
<gene>
    <name evidence="2" type="primary">Contig11985.g12818</name>
    <name evidence="2" type="ORF">STYLEM_13219</name>
</gene>
<evidence type="ECO:0000256" key="1">
    <source>
        <dbReference type="SAM" id="Coils"/>
    </source>
</evidence>
<dbReference type="EMBL" id="CCKQ01012535">
    <property type="protein sequence ID" value="CDW84162.1"/>
    <property type="molecule type" value="Genomic_DNA"/>
</dbReference>
<keyword evidence="3" id="KW-1185">Reference proteome</keyword>
<organism evidence="2 3">
    <name type="scientific">Stylonychia lemnae</name>
    <name type="common">Ciliate</name>
    <dbReference type="NCBI Taxonomy" id="5949"/>
    <lineage>
        <taxon>Eukaryota</taxon>
        <taxon>Sar</taxon>
        <taxon>Alveolata</taxon>
        <taxon>Ciliophora</taxon>
        <taxon>Intramacronucleata</taxon>
        <taxon>Spirotrichea</taxon>
        <taxon>Stichotrichia</taxon>
        <taxon>Sporadotrichida</taxon>
        <taxon>Oxytrichidae</taxon>
        <taxon>Stylonychinae</taxon>
        <taxon>Stylonychia</taxon>
    </lineage>
</organism>
<evidence type="ECO:0000313" key="2">
    <source>
        <dbReference type="EMBL" id="CDW84162.1"/>
    </source>
</evidence>
<dbReference type="InParanoid" id="A0A078ASG7"/>
<proteinExistence type="predicted"/>
<accession>A0A078ASG7</accession>
<keyword evidence="1" id="KW-0175">Coiled coil</keyword>
<evidence type="ECO:0008006" key="4">
    <source>
        <dbReference type="Google" id="ProtNLM"/>
    </source>
</evidence>
<reference evidence="2 3" key="1">
    <citation type="submission" date="2014-06" db="EMBL/GenBank/DDBJ databases">
        <authorList>
            <person name="Swart Estienne"/>
        </authorList>
    </citation>
    <scope>NUCLEOTIDE SEQUENCE [LARGE SCALE GENOMIC DNA]</scope>
    <source>
        <strain evidence="2 3">130c</strain>
    </source>
</reference>
<protein>
    <recommendedName>
        <fullName evidence="4">Sfi1 spindle body domain-containing protein</fullName>
    </recommendedName>
</protein>
<name>A0A078ASG7_STYLE</name>
<sequence length="597" mass="70959">MLQRNKSFQLLKQRQLIILEGQKQSQKSLALGSFSRIITRVQHTYMSLAMLNIKKQSLFKRNQQMLYDQTLENFSDLMSDILRQRFYDAFSTLKQNQILKSHQRQLLIRTLLKMRGKAFKHYFLQWKKYCINLKEEIAQTEKLQSLRSKHLRQIIWKQQLRSKSLQFNKWSKIVKQVFAKEKVQLTIRAMAAATKILDLFSHYSMVRQSIVKWKNLCQSQDQQQLGFQLLSNLFLKKMKLNFRSIKSQIKRRKKVNKSNKVKAILLSHVLEKIQRNKYHAVMQAFLGNQLTKQNEVLRTKISQKKNEIHNQIVLLTEKDSKIRKQEAYLNMKEQKILEQEKETIPKVSVDISTNQSKRNDQMPLQRDKNRVSNPAYQSLGQLQGLNYGKENAQKSVSLSSQAVTTNTDRTQYQIQQQQQQNLIQQQQRTAANGQIDQVQLKLYRVALTQLSERFNHIRVEQNLAFSFRKIKEFSIRDRQREGGQILYDFVTRKQLSEALIKWLRSVYQEEIFLQQSIEVNREKKLLRAILIAEGSMKKDEVMLMKAFQEWKRIEYQMVLEGLKKYSATLEKNALSNIPQKQNYQGFMTKISEKRYYK</sequence>